<feature type="binding site" evidence="2">
    <location>
        <position position="179"/>
    </location>
    <ligand>
        <name>dihydroxyacetone phosphate</name>
        <dbReference type="ChEBI" id="CHEBI:57642"/>
    </ligand>
</feature>
<feature type="binding site" evidence="3">
    <location>
        <position position="206"/>
    </location>
    <ligand>
        <name>Zn(2+)</name>
        <dbReference type="ChEBI" id="CHEBI:29105"/>
        <label>1</label>
        <note>catalytic</note>
    </ligand>
</feature>
<keyword evidence="3" id="KW-0862">Zinc</keyword>
<reference evidence="5" key="3">
    <citation type="submission" date="2018-07" db="EMBL/GenBank/DDBJ databases">
        <authorList>
            <person name="Quirk P.G."/>
            <person name="Krulwich T.A."/>
        </authorList>
    </citation>
    <scope>NUCLEOTIDE SEQUENCE</scope>
    <source>
        <strain evidence="5">CCRI-19302</strain>
    </source>
</reference>
<evidence type="ECO:0000313" key="7">
    <source>
        <dbReference type="Proteomes" id="UP000247523"/>
    </source>
</evidence>
<reference evidence="5 6" key="1">
    <citation type="journal article" date="2017" name="Genome Announc.">
        <title>Draft Genome Sequence of a Sporulating and Motile Strain of Lachnotalea glycerini Isolated from Water in Quebec City, Canada.</title>
        <authorList>
            <person name="Maheux A.F."/>
            <person name="Boudreau D.K."/>
            <person name="Berube E."/>
            <person name="Boissinot M."/>
            <person name="Raymond F."/>
            <person name="Brodeur S."/>
            <person name="Corbeil J."/>
            <person name="Isabel S."/>
            <person name="Omar R.F."/>
            <person name="Bergeron M.G."/>
        </authorList>
    </citation>
    <scope>NUCLEOTIDE SEQUENCE [LARGE SCALE GENOMIC DNA]</scope>
    <source>
        <strain evidence="5 6">CCRI-19302</strain>
    </source>
</reference>
<evidence type="ECO:0000313" key="4">
    <source>
        <dbReference type="EMBL" id="PXV93448.1"/>
    </source>
</evidence>
<dbReference type="Gene3D" id="3.20.20.70">
    <property type="entry name" value="Aldolase class I"/>
    <property type="match status" value="1"/>
</dbReference>
<protein>
    <submittedName>
        <fullName evidence="5">Class II aldolase</fullName>
    </submittedName>
    <submittedName>
        <fullName evidence="4">Fructose-bisphosphate aldolase</fullName>
    </submittedName>
</protein>
<dbReference type="InterPro" id="IPR000771">
    <property type="entry name" value="FBA_II"/>
</dbReference>
<dbReference type="SUPFAM" id="SSF51569">
    <property type="entry name" value="Aldolase"/>
    <property type="match status" value="1"/>
</dbReference>
<keyword evidence="3" id="KW-0479">Metal-binding</keyword>
<dbReference type="OrthoDB" id="9803995at2"/>
<dbReference type="GO" id="GO:0016832">
    <property type="term" value="F:aldehyde-lyase activity"/>
    <property type="evidence" value="ECO:0007669"/>
    <property type="project" value="InterPro"/>
</dbReference>
<dbReference type="Proteomes" id="UP000216411">
    <property type="component" value="Unassembled WGS sequence"/>
</dbReference>
<dbReference type="Proteomes" id="UP000247523">
    <property type="component" value="Unassembled WGS sequence"/>
</dbReference>
<evidence type="ECO:0000313" key="5">
    <source>
        <dbReference type="EMBL" id="RDY31823.1"/>
    </source>
</evidence>
<evidence type="ECO:0000256" key="2">
    <source>
        <dbReference type="PIRSR" id="PIRSR001359-2"/>
    </source>
</evidence>
<dbReference type="PANTHER" id="PTHR30304">
    <property type="entry name" value="D-TAGATOSE-1,6-BISPHOSPHATE ALDOLASE"/>
    <property type="match status" value="1"/>
</dbReference>
<feature type="binding site" evidence="3">
    <location>
        <position position="83"/>
    </location>
    <ligand>
        <name>Zn(2+)</name>
        <dbReference type="ChEBI" id="CHEBI:29105"/>
        <label>1</label>
        <note>catalytic</note>
    </ligand>
</feature>
<dbReference type="EMBL" id="QICS01000002">
    <property type="protein sequence ID" value="PXV93448.1"/>
    <property type="molecule type" value="Genomic_DNA"/>
</dbReference>
<sequence length="280" mass="30453">MSLVNMSKLLKDASVNHYGVGAFSVANMEMVLGAIQAAEEFKSPIILQVAQVRLPYSPLKVFGPLMIAAAKAAKVPVAVHLDHGLDIDTIKLALELGFTSVMIDASALPIDENIAMVLKVKVLADQYGADVEAEVGQLAGSEDGSVDHEMLYSDPEEVLKLYTKTNLDAIALSIGNAHGLYKKEPKLNFKILEEARKRVPIPLVLHGGSGISDEDFRKCIAGGIRKINVATATFLSVEEAVRQYCKEEKRDYFSMSKAMVCGSYANVSRHIKVFQSDNKV</sequence>
<dbReference type="Pfam" id="PF01116">
    <property type="entry name" value="F_bP_aldolase"/>
    <property type="match status" value="1"/>
</dbReference>
<dbReference type="NCBIfam" id="TIGR00167">
    <property type="entry name" value="cbbA"/>
    <property type="match status" value="1"/>
</dbReference>
<organism evidence="5 6">
    <name type="scientific">Lachnotalea glycerini</name>
    <dbReference type="NCBI Taxonomy" id="1763509"/>
    <lineage>
        <taxon>Bacteria</taxon>
        <taxon>Bacillati</taxon>
        <taxon>Bacillota</taxon>
        <taxon>Clostridia</taxon>
        <taxon>Lachnospirales</taxon>
        <taxon>Lachnospiraceae</taxon>
        <taxon>Lachnotalea</taxon>
    </lineage>
</organism>
<feature type="active site" description="Proton donor" evidence="1">
    <location>
        <position position="82"/>
    </location>
</feature>
<dbReference type="EMBL" id="NOKA02000009">
    <property type="protein sequence ID" value="RDY31823.1"/>
    <property type="molecule type" value="Genomic_DNA"/>
</dbReference>
<feature type="binding site" evidence="2">
    <location>
        <begin position="228"/>
        <end position="231"/>
    </location>
    <ligand>
        <name>dihydroxyacetone phosphate</name>
        <dbReference type="ChEBI" id="CHEBI:57642"/>
    </ligand>
</feature>
<dbReference type="InterPro" id="IPR050246">
    <property type="entry name" value="Class_II_FBP_aldolase"/>
</dbReference>
<feature type="binding site" evidence="3">
    <location>
        <position position="104"/>
    </location>
    <ligand>
        <name>Zn(2+)</name>
        <dbReference type="ChEBI" id="CHEBI:29105"/>
        <label>2</label>
    </ligand>
</feature>
<dbReference type="AlphaFoldDB" id="A0A255IUJ1"/>
<dbReference type="PANTHER" id="PTHR30304:SF0">
    <property type="entry name" value="D-TAGATOSE-1,6-BISPHOSPHATE ALDOLASE SUBUNIT GATY-RELATED"/>
    <property type="match status" value="1"/>
</dbReference>
<accession>A0A255IUJ1</accession>
<dbReference type="GO" id="GO:0008270">
    <property type="term" value="F:zinc ion binding"/>
    <property type="evidence" value="ECO:0007669"/>
    <property type="project" value="InterPro"/>
</dbReference>
<keyword evidence="6" id="KW-1185">Reference proteome</keyword>
<name>A0A255IUJ1_9FIRM</name>
<proteinExistence type="predicted"/>
<evidence type="ECO:0000256" key="3">
    <source>
        <dbReference type="PIRSR" id="PIRSR001359-3"/>
    </source>
</evidence>
<evidence type="ECO:0000313" key="6">
    <source>
        <dbReference type="Proteomes" id="UP000216411"/>
    </source>
</evidence>
<reference evidence="4 7" key="2">
    <citation type="submission" date="2018-05" db="EMBL/GenBank/DDBJ databases">
        <title>Genomic Encyclopedia of Type Strains, Phase IV (KMG-IV): sequencing the most valuable type-strain genomes for metagenomic binning, comparative biology and taxonomic classification.</title>
        <authorList>
            <person name="Goeker M."/>
        </authorList>
    </citation>
    <scope>NUCLEOTIDE SEQUENCE [LARGE SCALE GENOMIC DNA]</scope>
    <source>
        <strain evidence="4 7">DSM 28816</strain>
    </source>
</reference>
<comment type="caution">
    <text evidence="5">The sequence shown here is derived from an EMBL/GenBank/DDBJ whole genome shotgun (WGS) entry which is preliminary data.</text>
</comment>
<dbReference type="NCBIfam" id="NF005288">
    <property type="entry name" value="PRK06806.1"/>
    <property type="match status" value="1"/>
</dbReference>
<feature type="binding site" evidence="3">
    <location>
        <position position="134"/>
    </location>
    <ligand>
        <name>Zn(2+)</name>
        <dbReference type="ChEBI" id="CHEBI:29105"/>
        <label>2</label>
    </ligand>
</feature>
<feature type="binding site" evidence="3">
    <location>
        <position position="178"/>
    </location>
    <ligand>
        <name>Zn(2+)</name>
        <dbReference type="ChEBI" id="CHEBI:29105"/>
        <label>1</label>
        <note>catalytic</note>
    </ligand>
</feature>
<feature type="binding site" evidence="2">
    <location>
        <begin position="207"/>
        <end position="209"/>
    </location>
    <ligand>
        <name>dihydroxyacetone phosphate</name>
        <dbReference type="ChEBI" id="CHEBI:57642"/>
    </ligand>
</feature>
<evidence type="ECO:0000256" key="1">
    <source>
        <dbReference type="PIRSR" id="PIRSR001359-1"/>
    </source>
</evidence>
<dbReference type="InterPro" id="IPR013785">
    <property type="entry name" value="Aldolase_TIM"/>
</dbReference>
<gene>
    <name evidence="4" type="ORF">C8E03_102216</name>
    <name evidence="5" type="ORF">CG710_007515</name>
</gene>
<dbReference type="RefSeq" id="WP_094375671.1">
    <property type="nucleotide sequence ID" value="NZ_NOKA02000009.1"/>
</dbReference>
<dbReference type="PIRSF" id="PIRSF001359">
    <property type="entry name" value="F_bP_aldolase_II"/>
    <property type="match status" value="1"/>
</dbReference>
<dbReference type="CDD" id="cd00947">
    <property type="entry name" value="TBP_aldolase_IIB"/>
    <property type="match status" value="1"/>
</dbReference>
<dbReference type="GO" id="GO:0005975">
    <property type="term" value="P:carbohydrate metabolic process"/>
    <property type="evidence" value="ECO:0007669"/>
    <property type="project" value="InterPro"/>
</dbReference>
<comment type="cofactor">
    <cofactor evidence="3">
        <name>Zn(2+)</name>
        <dbReference type="ChEBI" id="CHEBI:29105"/>
    </cofactor>
    <text evidence="3">Binds 2 Zn(2+) ions per subunit. One is catalytic and the other provides a structural contribution.</text>
</comment>